<reference evidence="1 2" key="1">
    <citation type="journal article" date="2018" name="Sci. Rep.">
        <title>Rhizobium tumorigenes sp. nov., a novel plant tumorigenic bacterium isolated from cane gall tumors on thornless blackberry.</title>
        <authorList>
            <person name="Kuzmanovi N."/>
            <person name="Smalla K."/>
            <person name="Gronow S."/>
            <person name="PuBawska J."/>
        </authorList>
    </citation>
    <scope>NUCLEOTIDE SEQUENCE [LARGE SCALE GENOMIC DNA]</scope>
    <source>
        <strain evidence="1 2">CCBAU 85046</strain>
    </source>
</reference>
<keyword evidence="2" id="KW-1185">Reference proteome</keyword>
<dbReference type="EMBL" id="PCDP01000076">
    <property type="protein sequence ID" value="PZM08057.1"/>
    <property type="molecule type" value="Genomic_DNA"/>
</dbReference>
<proteinExistence type="predicted"/>
<gene>
    <name evidence="1" type="ORF">CPY51_30400</name>
</gene>
<sequence length="71" mass="8070">MRTRFHALIVPEQLGSFSPPSVQTKPSETSKVSWRHTYMKGYMRRMGSAEAGHHLTAKILHAYQAREGTVE</sequence>
<name>A0A2W4C3J0_9HYPH</name>
<organism evidence="1 2">
    <name type="scientific">Rhizobium tubonense</name>
    <dbReference type="NCBI Taxonomy" id="484088"/>
    <lineage>
        <taxon>Bacteria</taxon>
        <taxon>Pseudomonadati</taxon>
        <taxon>Pseudomonadota</taxon>
        <taxon>Alphaproteobacteria</taxon>
        <taxon>Hyphomicrobiales</taxon>
        <taxon>Rhizobiaceae</taxon>
        <taxon>Rhizobium/Agrobacterium group</taxon>
        <taxon>Rhizobium</taxon>
    </lineage>
</organism>
<evidence type="ECO:0000313" key="2">
    <source>
        <dbReference type="Proteomes" id="UP000248925"/>
    </source>
</evidence>
<evidence type="ECO:0000313" key="1">
    <source>
        <dbReference type="EMBL" id="PZM08057.1"/>
    </source>
</evidence>
<dbReference type="AlphaFoldDB" id="A0A2W4C3J0"/>
<comment type="caution">
    <text evidence="1">The sequence shown here is derived from an EMBL/GenBank/DDBJ whole genome shotgun (WGS) entry which is preliminary data.</text>
</comment>
<dbReference type="Proteomes" id="UP000248925">
    <property type="component" value="Unassembled WGS sequence"/>
</dbReference>
<protein>
    <submittedName>
        <fullName evidence="1">Uncharacterized protein</fullName>
    </submittedName>
</protein>
<accession>A0A2W4C3J0</accession>